<feature type="transmembrane region" description="Helical" evidence="1">
    <location>
        <begin position="68"/>
        <end position="92"/>
    </location>
</feature>
<sequence length="105" mass="11705">MGKIPPDELIDRYSKKVTLSPLTIMDGRCKAKNEFMNQVQCKRNLIIFDHIVGKKQRIKKEIIKRKRFILTTSFFVGIVAGWCTGGLMALMVCVGGGKISAGCLT</sequence>
<keyword evidence="1" id="KW-1133">Transmembrane helix</keyword>
<keyword evidence="3" id="KW-1185">Reference proteome</keyword>
<keyword evidence="1" id="KW-0812">Transmembrane</keyword>
<reference evidence="3" key="1">
    <citation type="submission" date="2014-03" db="EMBL/GenBank/DDBJ databases">
        <authorList>
            <person name="Aksoy S."/>
            <person name="Warren W."/>
            <person name="Wilson R.K."/>
        </authorList>
    </citation>
    <scope>NUCLEOTIDE SEQUENCE [LARGE SCALE GENOMIC DNA]</scope>
    <source>
        <strain evidence="3">IAEA</strain>
    </source>
</reference>
<dbReference type="VEuPathDB" id="VectorBase:GPAI044590"/>
<dbReference type="AlphaFoldDB" id="A0A1B0AG28"/>
<dbReference type="Proteomes" id="UP000092445">
    <property type="component" value="Unassembled WGS sequence"/>
</dbReference>
<dbReference type="EnsemblMetazoa" id="GPAI044590-RA">
    <property type="protein sequence ID" value="GPAI044590-PA"/>
    <property type="gene ID" value="GPAI044590"/>
</dbReference>
<protein>
    <submittedName>
        <fullName evidence="2">Uncharacterized protein</fullName>
    </submittedName>
</protein>
<keyword evidence="1" id="KW-0472">Membrane</keyword>
<evidence type="ECO:0000256" key="1">
    <source>
        <dbReference type="SAM" id="Phobius"/>
    </source>
</evidence>
<organism evidence="2 3">
    <name type="scientific">Glossina pallidipes</name>
    <name type="common">Tsetse fly</name>
    <dbReference type="NCBI Taxonomy" id="7398"/>
    <lineage>
        <taxon>Eukaryota</taxon>
        <taxon>Metazoa</taxon>
        <taxon>Ecdysozoa</taxon>
        <taxon>Arthropoda</taxon>
        <taxon>Hexapoda</taxon>
        <taxon>Insecta</taxon>
        <taxon>Pterygota</taxon>
        <taxon>Neoptera</taxon>
        <taxon>Endopterygota</taxon>
        <taxon>Diptera</taxon>
        <taxon>Brachycera</taxon>
        <taxon>Muscomorpha</taxon>
        <taxon>Hippoboscoidea</taxon>
        <taxon>Glossinidae</taxon>
        <taxon>Glossina</taxon>
    </lineage>
</organism>
<proteinExistence type="predicted"/>
<name>A0A1B0AG28_GLOPL</name>
<evidence type="ECO:0000313" key="3">
    <source>
        <dbReference type="Proteomes" id="UP000092445"/>
    </source>
</evidence>
<reference evidence="2" key="2">
    <citation type="submission" date="2020-05" db="UniProtKB">
        <authorList>
            <consortium name="EnsemblMetazoa"/>
        </authorList>
    </citation>
    <scope>IDENTIFICATION</scope>
    <source>
        <strain evidence="2">IAEA</strain>
    </source>
</reference>
<accession>A0A1B0AG28</accession>
<evidence type="ECO:0000313" key="2">
    <source>
        <dbReference type="EnsemblMetazoa" id="GPAI044590-PA"/>
    </source>
</evidence>